<comment type="caution">
    <text evidence="3">The sequence shown here is derived from an EMBL/GenBank/DDBJ whole genome shotgun (WGS) entry which is preliminary data.</text>
</comment>
<dbReference type="AlphaFoldDB" id="A0A9X2WWC6"/>
<feature type="region of interest" description="Disordered" evidence="1">
    <location>
        <begin position="1"/>
        <end position="57"/>
    </location>
</feature>
<dbReference type="RefSeq" id="WP_261273166.1">
    <property type="nucleotide sequence ID" value="NZ_JAMTCC010000025.1"/>
</dbReference>
<dbReference type="Proteomes" id="UP001155604">
    <property type="component" value="Unassembled WGS sequence"/>
</dbReference>
<sequence length="179" mass="19462">MTNSKPAKTGNSASPQTNRAQKNRPQSSRAQNNRTSNNRAQTNNRAQNSRTQKSNTAASGSSLMPLLLVLIFLAGLIGAVQQHMLPYGIAGMYLTLSLLTFIAYAIDKSAAKRGKWRTKESTLHLLALMGGWPGALFAQNVLRHKSVKASFRNVFWLTVVANLAVLGYGIKTGAIDMFI</sequence>
<keyword evidence="2" id="KW-0812">Transmembrane</keyword>
<dbReference type="InterPro" id="IPR010718">
    <property type="entry name" value="DUF1294"/>
</dbReference>
<dbReference type="EMBL" id="JAMTCC010000025">
    <property type="protein sequence ID" value="MCT7946645.1"/>
    <property type="molecule type" value="Genomic_DNA"/>
</dbReference>
<evidence type="ECO:0000313" key="4">
    <source>
        <dbReference type="Proteomes" id="UP001155604"/>
    </source>
</evidence>
<reference evidence="3" key="1">
    <citation type="journal article" date="2023" name="Int. J. Syst. Evol. Microbiol.">
        <title>&lt;i&gt;Shewanella septentrionalis&lt;/i&gt; sp. nov. and &lt;i&gt;Shewanella holmiensis&lt;/i&gt; sp. nov., isolated from Baltic Sea water and sediments.</title>
        <authorList>
            <person name="Martin-Rodriguez A.J."/>
            <person name="Thorell K."/>
            <person name="Joffre E."/>
            <person name="Jensie-Markopoulos S."/>
            <person name="Moore E.R.B."/>
            <person name="Sjoling A."/>
        </authorList>
    </citation>
    <scope>NUCLEOTIDE SEQUENCE</scope>
    <source>
        <strain evidence="3">SP1W3</strain>
    </source>
</reference>
<protein>
    <submittedName>
        <fullName evidence="3">DUF1294 domain-containing protein</fullName>
    </submittedName>
</protein>
<feature type="compositionally biased region" description="Low complexity" evidence="1">
    <location>
        <begin position="26"/>
        <end position="50"/>
    </location>
</feature>
<feature type="compositionally biased region" description="Polar residues" evidence="1">
    <location>
        <begin position="1"/>
        <end position="25"/>
    </location>
</feature>
<keyword evidence="2" id="KW-1133">Transmembrane helix</keyword>
<evidence type="ECO:0000313" key="3">
    <source>
        <dbReference type="EMBL" id="MCT7946645.1"/>
    </source>
</evidence>
<keyword evidence="2" id="KW-0472">Membrane</keyword>
<feature type="transmembrane region" description="Helical" evidence="2">
    <location>
        <begin position="84"/>
        <end position="104"/>
    </location>
</feature>
<feature type="transmembrane region" description="Helical" evidence="2">
    <location>
        <begin position="57"/>
        <end position="78"/>
    </location>
</feature>
<organism evidence="3 4">
    <name type="scientific">Shewanella septentrionalis</name>
    <dbReference type="NCBI Taxonomy" id="2952223"/>
    <lineage>
        <taxon>Bacteria</taxon>
        <taxon>Pseudomonadati</taxon>
        <taxon>Pseudomonadota</taxon>
        <taxon>Gammaproteobacteria</taxon>
        <taxon>Alteromonadales</taxon>
        <taxon>Shewanellaceae</taxon>
        <taxon>Shewanella</taxon>
    </lineage>
</organism>
<dbReference type="Pfam" id="PF06961">
    <property type="entry name" value="DUF1294"/>
    <property type="match status" value="1"/>
</dbReference>
<keyword evidence="4" id="KW-1185">Reference proteome</keyword>
<name>A0A9X2WWC6_9GAMM</name>
<evidence type="ECO:0000256" key="1">
    <source>
        <dbReference type="SAM" id="MobiDB-lite"/>
    </source>
</evidence>
<proteinExistence type="predicted"/>
<gene>
    <name evidence="3" type="ORF">NE536_14885</name>
</gene>
<evidence type="ECO:0000256" key="2">
    <source>
        <dbReference type="SAM" id="Phobius"/>
    </source>
</evidence>
<feature type="transmembrane region" description="Helical" evidence="2">
    <location>
        <begin position="154"/>
        <end position="170"/>
    </location>
</feature>
<accession>A0A9X2WWC6</accession>